<organism evidence="6 7">
    <name type="scientific">Suhomyces tanzawaensis NRRL Y-17324</name>
    <dbReference type="NCBI Taxonomy" id="984487"/>
    <lineage>
        <taxon>Eukaryota</taxon>
        <taxon>Fungi</taxon>
        <taxon>Dikarya</taxon>
        <taxon>Ascomycota</taxon>
        <taxon>Saccharomycotina</taxon>
        <taxon>Pichiomycetes</taxon>
        <taxon>Debaryomycetaceae</taxon>
        <taxon>Suhomyces</taxon>
    </lineage>
</organism>
<feature type="domain" description="Importin N-terminal" evidence="5">
    <location>
        <begin position="21"/>
        <end position="99"/>
    </location>
</feature>
<dbReference type="EMBL" id="KV453910">
    <property type="protein sequence ID" value="ODV81276.1"/>
    <property type="molecule type" value="Genomic_DNA"/>
</dbReference>
<evidence type="ECO:0000256" key="2">
    <source>
        <dbReference type="ARBA" id="ARBA00022448"/>
    </source>
</evidence>
<dbReference type="STRING" id="984487.A0A1E4SP55"/>
<dbReference type="GO" id="GO:0006606">
    <property type="term" value="P:protein import into nucleus"/>
    <property type="evidence" value="ECO:0007669"/>
    <property type="project" value="TreeGrafter"/>
</dbReference>
<reference evidence="7" key="1">
    <citation type="submission" date="2016-05" db="EMBL/GenBank/DDBJ databases">
        <title>Comparative genomics of biotechnologically important yeasts.</title>
        <authorList>
            <consortium name="DOE Joint Genome Institute"/>
            <person name="Riley R."/>
            <person name="Haridas S."/>
            <person name="Wolfe K.H."/>
            <person name="Lopes M.R."/>
            <person name="Hittinger C.T."/>
            <person name="Goker M."/>
            <person name="Salamov A."/>
            <person name="Wisecaver J."/>
            <person name="Long T.M."/>
            <person name="Aerts A.L."/>
            <person name="Barry K."/>
            <person name="Choi C."/>
            <person name="Clum A."/>
            <person name="Coughlan A.Y."/>
            <person name="Deshpande S."/>
            <person name="Douglass A.P."/>
            <person name="Hanson S.J."/>
            <person name="Klenk H.-P."/>
            <person name="Labutti K."/>
            <person name="Lapidus A."/>
            <person name="Lindquist E."/>
            <person name="Lipzen A."/>
            <person name="Meier-Kolthoff J.P."/>
            <person name="Ohm R.A."/>
            <person name="Otillar R.P."/>
            <person name="Pangilinan J."/>
            <person name="Peng Y."/>
            <person name="Rokas A."/>
            <person name="Rosa C.A."/>
            <person name="Scheuner C."/>
            <person name="Sibirny A.A."/>
            <person name="Slot J.C."/>
            <person name="Stielow J.B."/>
            <person name="Sun H."/>
            <person name="Kurtzman C.P."/>
            <person name="Blackwell M."/>
            <person name="Grigoriev I.V."/>
            <person name="Jeffries T.W."/>
        </authorList>
    </citation>
    <scope>NUCLEOTIDE SEQUENCE [LARGE SCALE GENOMIC DNA]</scope>
    <source>
        <strain evidence="7">NRRL Y-17324</strain>
    </source>
</reference>
<dbReference type="Pfam" id="PF25018">
    <property type="entry name" value="HEAT_IPO9_c"/>
    <property type="match status" value="1"/>
</dbReference>
<dbReference type="RefSeq" id="XP_020066398.1">
    <property type="nucleotide sequence ID" value="XM_020211977.1"/>
</dbReference>
<accession>A0A1E4SP55</accession>
<evidence type="ECO:0000256" key="1">
    <source>
        <dbReference type="ARBA" id="ARBA00004123"/>
    </source>
</evidence>
<keyword evidence="7" id="KW-1185">Reference proteome</keyword>
<dbReference type="InterPro" id="IPR016024">
    <property type="entry name" value="ARM-type_fold"/>
</dbReference>
<dbReference type="PANTHER" id="PTHR10997">
    <property type="entry name" value="IMPORTIN-7, 8, 11"/>
    <property type="match status" value="1"/>
</dbReference>
<evidence type="ECO:0000259" key="5">
    <source>
        <dbReference type="PROSITE" id="PS50166"/>
    </source>
</evidence>
<evidence type="ECO:0000256" key="3">
    <source>
        <dbReference type="ARBA" id="ARBA00022927"/>
    </source>
</evidence>
<keyword evidence="3" id="KW-0653">Protein transport</keyword>
<dbReference type="Pfam" id="PF03810">
    <property type="entry name" value="IBN_N"/>
    <property type="match status" value="1"/>
</dbReference>
<dbReference type="SUPFAM" id="SSF48371">
    <property type="entry name" value="ARM repeat"/>
    <property type="match status" value="1"/>
</dbReference>
<evidence type="ECO:0000256" key="4">
    <source>
        <dbReference type="ARBA" id="ARBA00023242"/>
    </source>
</evidence>
<dbReference type="PROSITE" id="PS50166">
    <property type="entry name" value="IMPORTIN_B_NT"/>
    <property type="match status" value="1"/>
</dbReference>
<dbReference type="SMART" id="SM00913">
    <property type="entry name" value="IBN_N"/>
    <property type="match status" value="1"/>
</dbReference>
<evidence type="ECO:0000313" key="6">
    <source>
        <dbReference type="EMBL" id="ODV81276.1"/>
    </source>
</evidence>
<dbReference type="InterPro" id="IPR056840">
    <property type="entry name" value="HEAT_IPO9_central"/>
</dbReference>
<dbReference type="OrthoDB" id="431626at2759"/>
<dbReference type="InterPro" id="IPR011989">
    <property type="entry name" value="ARM-like"/>
</dbReference>
<proteinExistence type="predicted"/>
<name>A0A1E4SP55_9ASCO</name>
<dbReference type="PANTHER" id="PTHR10997:SF9">
    <property type="entry name" value="IMPORTIN-9"/>
    <property type="match status" value="1"/>
</dbReference>
<dbReference type="Gene3D" id="1.25.10.10">
    <property type="entry name" value="Leucine-rich Repeat Variant"/>
    <property type="match status" value="1"/>
</dbReference>
<gene>
    <name evidence="6" type="ORF">CANTADRAFT_94399</name>
</gene>
<dbReference type="GeneID" id="30986113"/>
<keyword evidence="2" id="KW-0813">Transport</keyword>
<dbReference type="GO" id="GO:0005829">
    <property type="term" value="C:cytosol"/>
    <property type="evidence" value="ECO:0007669"/>
    <property type="project" value="TreeGrafter"/>
</dbReference>
<dbReference type="GO" id="GO:0031267">
    <property type="term" value="F:small GTPase binding"/>
    <property type="evidence" value="ECO:0007669"/>
    <property type="project" value="InterPro"/>
</dbReference>
<evidence type="ECO:0000313" key="7">
    <source>
        <dbReference type="Proteomes" id="UP000094285"/>
    </source>
</evidence>
<sequence length="1027" mass="115212">MSLLQLIQDQTSPDNSVRVAAELNFNHASHQNPSQMAHELTNLASSNDTPIDIRQASLLHLKRLVPKYWSMGFQSFVGPPVDQETKEAIRQTLIDISLTTPYSKVRSGTAYAIVQIASADYPDEWPQLMNQLYQGASNSDLEYSMIGALTVLNDLFDDLVTEEQFWDGGVGIEITNHIMSLLTRNLDATIKTSAIKLYQNVLNTLQSPEAFTPQRKAGVIEHINSSIVVFTRLLEESIAASSSGLNQVYLRSHIYRIIGSILGSFDKKVNPDIKKKITELCLQDFGRLAEFMHTNQKLDGVFDNETDMDPANLLIDLLNLLLQSLLIVQQTLRITDYISPESLYESVKKVSILSEDLIQDYEADLTLFVSDMTGLSTNLTTRDPVHELLSELNDHDSAQLFKTVLRSLSTNSENWKVQEADLFLLECLFTNDDSEIFDNQTSLTDLLGLVTGLISYEHSFITARCFLMLPKFFEKFSSQISVPSFGLKTFIGMIEFSTQGEPNDIIRMSSLMSLTLYKNFTDFGKLLEPVKKNEIQLKIFQLVNSLIEESEDDGLTSLLEAITFAIDVDPLVSSKLSVASGVNVIDLIFKISFKDASNVQLTIDSTESLSTLLSQISIDDYIVCCEKSLPFIINLIDREVKKGGNVEYTPDLYLSLELLSIIIDSFPSEKGSDSDASGNFPPQIFNYVFPTVRSLLLSTTDNQILQSGGEVFNAMIKEGWNNFLTFQDESNESGMTSLLRIVSKFLSPELSDSAAMNCGLIVLSLLQKFQSYLDQSFLSQLLEATVNRLVLAQEPVTIENLIMVFCNLVLNSPSEMIDLLVNQISVQDAKTNSKIDGLSAVLPIWFESFEVTRGYEKIKQNVLALGKIFTLDDKRVQSLIVNGDIIPYQGDLIRTRSMAKSMPDQYTQIPASQKILKLLISELSFQCQQPEASDYFPEVVDGEDDGEGWEDMDDIGVPNYEKLKSYVDSDDEDESNEDHASGDDSLLKILVQFFRECTMKNLGNFQAYYELLDDDEKRTVTENVVFE</sequence>
<dbReference type="GO" id="GO:0005635">
    <property type="term" value="C:nuclear envelope"/>
    <property type="evidence" value="ECO:0007669"/>
    <property type="project" value="TreeGrafter"/>
</dbReference>
<dbReference type="Proteomes" id="UP000094285">
    <property type="component" value="Unassembled WGS sequence"/>
</dbReference>
<protein>
    <submittedName>
        <fullName evidence="6">ARM repeat-containing protein</fullName>
    </submittedName>
</protein>
<dbReference type="AlphaFoldDB" id="A0A1E4SP55"/>
<dbReference type="InterPro" id="IPR001494">
    <property type="entry name" value="Importin-beta_N"/>
</dbReference>
<keyword evidence="4" id="KW-0539">Nucleus</keyword>
<comment type="subcellular location">
    <subcellularLocation>
        <location evidence="1">Nucleus</location>
    </subcellularLocation>
</comment>